<dbReference type="EMBL" id="JARKHS020021477">
    <property type="protein sequence ID" value="KAK8770213.1"/>
    <property type="molecule type" value="Genomic_DNA"/>
</dbReference>
<name>A0AAQ4E670_AMBAM</name>
<comment type="caution">
    <text evidence="2">The sequence shown here is derived from an EMBL/GenBank/DDBJ whole genome shotgun (WGS) entry which is preliminary data.</text>
</comment>
<sequence>MQLLREFIHPQEVIDTTDKTDGSGEGDLDYQNDHIDMGDPYDIYDLDDLGSQDDQDDLGELGGLEDLDYQDDHSDEDDQSDQYDQGYLADVDEQDDMDGFVYLRCYQGFLPPGEESDNNWFIAEQNVVMHF</sequence>
<proteinExistence type="predicted"/>
<organism evidence="2 3">
    <name type="scientific">Amblyomma americanum</name>
    <name type="common">Lone star tick</name>
    <dbReference type="NCBI Taxonomy" id="6943"/>
    <lineage>
        <taxon>Eukaryota</taxon>
        <taxon>Metazoa</taxon>
        <taxon>Ecdysozoa</taxon>
        <taxon>Arthropoda</taxon>
        <taxon>Chelicerata</taxon>
        <taxon>Arachnida</taxon>
        <taxon>Acari</taxon>
        <taxon>Parasitiformes</taxon>
        <taxon>Ixodida</taxon>
        <taxon>Ixodoidea</taxon>
        <taxon>Ixodidae</taxon>
        <taxon>Amblyomminae</taxon>
        <taxon>Amblyomma</taxon>
    </lineage>
</organism>
<gene>
    <name evidence="2" type="ORF">V5799_013322</name>
</gene>
<dbReference type="AlphaFoldDB" id="A0AAQ4E670"/>
<protein>
    <submittedName>
        <fullName evidence="2">Uncharacterized protein</fullName>
    </submittedName>
</protein>
<keyword evidence="3" id="KW-1185">Reference proteome</keyword>
<evidence type="ECO:0000256" key="1">
    <source>
        <dbReference type="SAM" id="MobiDB-lite"/>
    </source>
</evidence>
<evidence type="ECO:0000313" key="3">
    <source>
        <dbReference type="Proteomes" id="UP001321473"/>
    </source>
</evidence>
<evidence type="ECO:0000313" key="2">
    <source>
        <dbReference type="EMBL" id="KAK8770213.1"/>
    </source>
</evidence>
<feature type="region of interest" description="Disordered" evidence="1">
    <location>
        <begin position="8"/>
        <end position="86"/>
    </location>
</feature>
<dbReference type="Proteomes" id="UP001321473">
    <property type="component" value="Unassembled WGS sequence"/>
</dbReference>
<accession>A0AAQ4E670</accession>
<reference evidence="2 3" key="1">
    <citation type="journal article" date="2023" name="Arcadia Sci">
        <title>De novo assembly of a long-read Amblyomma americanum tick genome.</title>
        <authorList>
            <person name="Chou S."/>
            <person name="Poskanzer K.E."/>
            <person name="Rollins M."/>
            <person name="Thuy-Boun P.S."/>
        </authorList>
    </citation>
    <scope>NUCLEOTIDE SEQUENCE [LARGE SCALE GENOMIC DNA]</scope>
    <source>
        <strain evidence="2">F_SG_1</strain>
        <tissue evidence="2">Salivary glands</tissue>
    </source>
</reference>
<feature type="compositionally biased region" description="Acidic residues" evidence="1">
    <location>
        <begin position="42"/>
        <end position="81"/>
    </location>
</feature>